<dbReference type="InterPro" id="IPR032576">
    <property type="entry name" value="DUF4921"/>
</dbReference>
<dbReference type="PANTHER" id="PTHR42763:SF2">
    <property type="entry name" value="ADP-GLUCOSE PHOSPHORYLASE"/>
    <property type="match status" value="1"/>
</dbReference>
<reference evidence="2 3" key="1">
    <citation type="submission" date="2019-07" db="EMBL/GenBank/DDBJ databases">
        <title>Georgenia wutianyii sp. nov. and Georgenia *** sp. nov. isolated from plateau pika (Ochotona curzoniae) in the Qinghai-Tibet plateau of China.</title>
        <authorList>
            <person name="Tian Z."/>
        </authorList>
    </citation>
    <scope>NUCLEOTIDE SEQUENCE [LARGE SCALE GENOMIC DNA]</scope>
    <source>
        <strain evidence="2 3">Z446</strain>
    </source>
</reference>
<feature type="domain" description="DUF4921" evidence="1">
    <location>
        <begin position="13"/>
        <end position="443"/>
    </location>
</feature>
<evidence type="ECO:0000313" key="2">
    <source>
        <dbReference type="EMBL" id="TRW47010.1"/>
    </source>
</evidence>
<sequence length="452" mass="50017">MRTTHQAAPLTRLPDGTVKQVNPLTGTQVWSVPGRADRPLGVRPAAAAPVDRAAAGRYCAFCHENYRQTPPERSRLVRTGPTEGDGEHGWQLLERLTAAELDTTVAEFRRVPNLFAILSYDYWRVNYGYTAPAEAVEHERDYLATPAGRAHVLAVVHDRLRAGGLTEAQWAGMPEDERLRHARGFFAGGHDVVIARRHFVDGATTDDQLAGSGTLTPAEHHRFLTFTVASQRALYAANPFARYVAVFQNWLRPAGASFDHLHKQLVAIDEHDGQTDAEVARLATDPQLFNTVVDHALDAGLVVAENDHAVAFAGFGHHFPTLEIYSKSRRHLPWEHDDAELRGVSDLLHACHAATGADVPTNEEWHYRPPDVATAMPWRIMLKWRVSTIAGFEGGTKIYLNTLDPWAMRDRVVPRLRELRAAGRIAAMDIGAECPASRSSLRYAEGDGVAPR</sequence>
<organism evidence="2 3">
    <name type="scientific">Georgenia yuyongxinii</name>
    <dbReference type="NCBI Taxonomy" id="2589797"/>
    <lineage>
        <taxon>Bacteria</taxon>
        <taxon>Bacillati</taxon>
        <taxon>Actinomycetota</taxon>
        <taxon>Actinomycetes</taxon>
        <taxon>Micrococcales</taxon>
        <taxon>Bogoriellaceae</taxon>
        <taxon>Georgenia</taxon>
    </lineage>
</organism>
<dbReference type="RefSeq" id="WP_143417099.1">
    <property type="nucleotide sequence ID" value="NZ_VJXR01000005.1"/>
</dbReference>
<dbReference type="Pfam" id="PF16268">
    <property type="entry name" value="DUF4921"/>
    <property type="match status" value="1"/>
</dbReference>
<accession>A0A552WVZ4</accession>
<dbReference type="PANTHER" id="PTHR42763">
    <property type="entry name" value="ADP-GLUCOSE PHOSPHORYLASE"/>
    <property type="match status" value="1"/>
</dbReference>
<dbReference type="SUPFAM" id="SSF54197">
    <property type="entry name" value="HIT-like"/>
    <property type="match status" value="1"/>
</dbReference>
<dbReference type="InterPro" id="IPR053177">
    <property type="entry name" value="ADP-glucose_phosphorylase"/>
</dbReference>
<dbReference type="Proteomes" id="UP000318693">
    <property type="component" value="Unassembled WGS sequence"/>
</dbReference>
<keyword evidence="3" id="KW-1185">Reference proteome</keyword>
<dbReference type="EMBL" id="VJXR01000005">
    <property type="protein sequence ID" value="TRW47010.1"/>
    <property type="molecule type" value="Genomic_DNA"/>
</dbReference>
<gene>
    <name evidence="2" type="ORF">FJ693_03280</name>
</gene>
<proteinExistence type="predicted"/>
<name>A0A552WVZ4_9MICO</name>
<comment type="caution">
    <text evidence="2">The sequence shown here is derived from an EMBL/GenBank/DDBJ whole genome shotgun (WGS) entry which is preliminary data.</text>
</comment>
<protein>
    <submittedName>
        <fullName evidence="2">DUF4921 family protein</fullName>
    </submittedName>
</protein>
<evidence type="ECO:0000259" key="1">
    <source>
        <dbReference type="Pfam" id="PF16268"/>
    </source>
</evidence>
<dbReference type="AlphaFoldDB" id="A0A552WVZ4"/>
<evidence type="ECO:0000313" key="3">
    <source>
        <dbReference type="Proteomes" id="UP000318693"/>
    </source>
</evidence>
<dbReference type="InterPro" id="IPR036265">
    <property type="entry name" value="HIT-like_sf"/>
</dbReference>
<dbReference type="Gene3D" id="3.30.428.10">
    <property type="entry name" value="HIT-like"/>
    <property type="match status" value="2"/>
</dbReference>